<proteinExistence type="predicted"/>
<keyword evidence="4" id="KW-1185">Reference proteome</keyword>
<keyword evidence="1" id="KW-0227">DNA damage</keyword>
<dbReference type="InterPro" id="IPR050356">
    <property type="entry name" value="SulA_CellDiv_inhibitor"/>
</dbReference>
<evidence type="ECO:0000313" key="3">
    <source>
        <dbReference type="EMBL" id="NNG22533.1"/>
    </source>
</evidence>
<dbReference type="Pfam" id="PF00817">
    <property type="entry name" value="IMS"/>
    <property type="match status" value="1"/>
</dbReference>
<reference evidence="3 4" key="1">
    <citation type="submission" date="2020-04" db="EMBL/GenBank/DDBJ databases">
        <title>Massilia sp. nov., a cold adapted bacteria isolated from Arctic soil.</title>
        <authorList>
            <person name="Son J."/>
            <person name="Ka J.-O."/>
        </authorList>
    </citation>
    <scope>NUCLEOTIDE SEQUENCE [LARGE SCALE GENOMIC DNA]</scope>
    <source>
        <strain evidence="3 4">ML15P13</strain>
    </source>
</reference>
<sequence>MRLWIGLYLPQLPLEVFEPSWSSNSVTVVLEREKVLTMSHGARIAGVMPAMRRGGVLMLIPDARLYERTAAREVAALQAVAMAMLQYTPQVTLAEESTLLLDIGASLSLFGGIRSLCRRVRADLRDLGFTGKLSCAPTARAAWMLARAGGGRRLKQQSSDRALYRLPAMVLPEARPFASWLEGIGCDTIDDLRRLPRPGLQRRCGRALLDLLDCAFGSVPEMFEWIEAPTKFEAKMELFDRIENADLLLAGAQRLVLQLIGWLCAMQFAVRGLTLKLEHERGRVARAPTEVEILLAEPIWHSDHIVRLLKERLGKLVLEAPVIGLALQTTQLQPMEPPTESLFPEPGGTEEDQARMIELLVARLGEDKVRQVRPVADYRPEVANTWVPIHEKVREAVVADQLPQNLSSVLRPTWLLVKPILLLVRNHRPFYGSPLRMVSGPERVEAGWWGDTAARDYWIAEGQEHALYWVYRERVGGSGEDPEPRWFLHGLFG</sequence>
<accession>A0A7Y2JY52</accession>
<dbReference type="CDD" id="cd03468">
    <property type="entry name" value="PolY_like"/>
    <property type="match status" value="1"/>
</dbReference>
<organism evidence="3 4">
    <name type="scientific">Telluria aromaticivorans</name>
    <dbReference type="NCBI Taxonomy" id="2725995"/>
    <lineage>
        <taxon>Bacteria</taxon>
        <taxon>Pseudomonadati</taxon>
        <taxon>Pseudomonadota</taxon>
        <taxon>Betaproteobacteria</taxon>
        <taxon>Burkholderiales</taxon>
        <taxon>Oxalobacteraceae</taxon>
        <taxon>Telluria group</taxon>
        <taxon>Telluria</taxon>
    </lineage>
</organism>
<evidence type="ECO:0000313" key="4">
    <source>
        <dbReference type="Proteomes" id="UP000533905"/>
    </source>
</evidence>
<gene>
    <name evidence="3" type="ORF">HGB41_05895</name>
</gene>
<dbReference type="PANTHER" id="PTHR35369:SF2">
    <property type="entry name" value="BLR3025 PROTEIN"/>
    <property type="match status" value="1"/>
</dbReference>
<protein>
    <submittedName>
        <fullName evidence="3">DNA polymerase Y family protein</fullName>
    </submittedName>
</protein>
<dbReference type="EMBL" id="JABAIV010000002">
    <property type="protein sequence ID" value="NNG22533.1"/>
    <property type="molecule type" value="Genomic_DNA"/>
</dbReference>
<dbReference type="InterPro" id="IPR001126">
    <property type="entry name" value="UmuC"/>
</dbReference>
<comment type="caution">
    <text evidence="3">The sequence shown here is derived from an EMBL/GenBank/DDBJ whole genome shotgun (WGS) entry which is preliminary data.</text>
</comment>
<dbReference type="GO" id="GO:0006281">
    <property type="term" value="P:DNA repair"/>
    <property type="evidence" value="ECO:0007669"/>
    <property type="project" value="InterPro"/>
</dbReference>
<name>A0A7Y2JY52_9BURK</name>
<dbReference type="AlphaFoldDB" id="A0A7Y2JY52"/>
<dbReference type="Proteomes" id="UP000533905">
    <property type="component" value="Unassembled WGS sequence"/>
</dbReference>
<evidence type="ECO:0000256" key="1">
    <source>
        <dbReference type="ARBA" id="ARBA00022763"/>
    </source>
</evidence>
<evidence type="ECO:0000259" key="2">
    <source>
        <dbReference type="Pfam" id="PF00817"/>
    </source>
</evidence>
<dbReference type="RefSeq" id="WP_171082200.1">
    <property type="nucleotide sequence ID" value="NZ_JABAIV010000002.1"/>
</dbReference>
<dbReference type="InterPro" id="IPR043502">
    <property type="entry name" value="DNA/RNA_pol_sf"/>
</dbReference>
<feature type="domain" description="UmuC" evidence="2">
    <location>
        <begin position="28"/>
        <end position="146"/>
    </location>
</feature>
<dbReference type="SUPFAM" id="SSF56672">
    <property type="entry name" value="DNA/RNA polymerases"/>
    <property type="match status" value="1"/>
</dbReference>
<dbReference type="PANTHER" id="PTHR35369">
    <property type="entry name" value="BLR3025 PROTEIN-RELATED"/>
    <property type="match status" value="1"/>
</dbReference>